<dbReference type="EMBL" id="LXQA010001492">
    <property type="protein sequence ID" value="MCH80789.1"/>
    <property type="molecule type" value="Genomic_DNA"/>
</dbReference>
<reference evidence="1 2" key="1">
    <citation type="journal article" date="2018" name="Front. Plant Sci.">
        <title>Red Clover (Trifolium pratense) and Zigzag Clover (T. medium) - A Picture of Genomic Similarities and Differences.</title>
        <authorList>
            <person name="Dluhosova J."/>
            <person name="Istvanek J."/>
            <person name="Nedelnik J."/>
            <person name="Repkova J."/>
        </authorList>
    </citation>
    <scope>NUCLEOTIDE SEQUENCE [LARGE SCALE GENOMIC DNA]</scope>
    <source>
        <strain evidence="2">cv. 10/8</strain>
        <tissue evidence="1">Leaf</tissue>
    </source>
</reference>
<comment type="caution">
    <text evidence="1">The sequence shown here is derived from an EMBL/GenBank/DDBJ whole genome shotgun (WGS) entry which is preliminary data.</text>
</comment>
<keyword evidence="2" id="KW-1185">Reference proteome</keyword>
<organism evidence="1 2">
    <name type="scientific">Trifolium medium</name>
    <dbReference type="NCBI Taxonomy" id="97028"/>
    <lineage>
        <taxon>Eukaryota</taxon>
        <taxon>Viridiplantae</taxon>
        <taxon>Streptophyta</taxon>
        <taxon>Embryophyta</taxon>
        <taxon>Tracheophyta</taxon>
        <taxon>Spermatophyta</taxon>
        <taxon>Magnoliopsida</taxon>
        <taxon>eudicotyledons</taxon>
        <taxon>Gunneridae</taxon>
        <taxon>Pentapetalae</taxon>
        <taxon>rosids</taxon>
        <taxon>fabids</taxon>
        <taxon>Fabales</taxon>
        <taxon>Fabaceae</taxon>
        <taxon>Papilionoideae</taxon>
        <taxon>50 kb inversion clade</taxon>
        <taxon>NPAAA clade</taxon>
        <taxon>Hologalegina</taxon>
        <taxon>IRL clade</taxon>
        <taxon>Trifolieae</taxon>
        <taxon>Trifolium</taxon>
    </lineage>
</organism>
<dbReference type="AlphaFoldDB" id="A0A392M0N5"/>
<evidence type="ECO:0000313" key="1">
    <source>
        <dbReference type="EMBL" id="MCH80789.1"/>
    </source>
</evidence>
<sequence>MWRNKSIFKEDFQHPVDPTYVILKMAKDIDMCDHTHSTGWPQHMDTIYIGWKRPLKGWIKLNCDGAYKKSVHLSGCGGPFLDFGGRWLKGYILKIGTCNALHSKMWGMFKRMKMA</sequence>
<protein>
    <submittedName>
        <fullName evidence="1">Ribonuclease H protein</fullName>
    </submittedName>
</protein>
<gene>
    <name evidence="1" type="ORF">A2U01_0001563</name>
</gene>
<evidence type="ECO:0000313" key="2">
    <source>
        <dbReference type="Proteomes" id="UP000265520"/>
    </source>
</evidence>
<accession>A0A392M0N5</accession>
<proteinExistence type="predicted"/>
<name>A0A392M0N5_9FABA</name>
<dbReference type="Proteomes" id="UP000265520">
    <property type="component" value="Unassembled WGS sequence"/>
</dbReference>